<sequence length="221" mass="24771">MKNIKKHLRLLNEDPLSVIIRTNDSDNAKRIIQNTINSGFKFIEITLTTPNVYQIITETRKKYPEVIVGAGTVLILEEAKKAVQAGAQYLVSPVFTKEILKWSLENDILYAPGVMTVNEMYQAYQKGAQLLKFYPAVSLSIETLKLISNPFPNNFKILATGGIYLDNIDDYFDAGVYAVGITGKLGGANIQTTDQEIFDLAKNYVEKVKKIVYKRGCCDCM</sequence>
<dbReference type="Proteomes" id="UP000002020">
    <property type="component" value="Chromosome"/>
</dbReference>
<protein>
    <submittedName>
        <fullName evidence="6">2-dehydro-3-deoxyphosphogluconate aldolase/4-hydroxy-2-oxoglutarate aldolase</fullName>
    </submittedName>
</protein>
<dbReference type="PANTHER" id="PTHR30246">
    <property type="entry name" value="2-KETO-3-DEOXY-6-PHOSPHOGLUCONATE ALDOLASE"/>
    <property type="match status" value="1"/>
</dbReference>
<dbReference type="HOGENOM" id="CLU_077795_0_0_14"/>
<evidence type="ECO:0000256" key="2">
    <source>
        <dbReference type="ARBA" id="ARBA00006906"/>
    </source>
</evidence>
<evidence type="ECO:0000256" key="3">
    <source>
        <dbReference type="ARBA" id="ARBA00011233"/>
    </source>
</evidence>
<proteinExistence type="inferred from homology"/>
<dbReference type="STRING" id="37692.ATP_00116"/>
<dbReference type="Pfam" id="PF01081">
    <property type="entry name" value="Aldolase"/>
    <property type="match status" value="1"/>
</dbReference>
<dbReference type="InterPro" id="IPR000887">
    <property type="entry name" value="Aldlse_KDPG_KHG"/>
</dbReference>
<keyword evidence="7" id="KW-1185">Reference proteome</keyword>
<dbReference type="EMBL" id="CU469464">
    <property type="protein sequence ID" value="CAP18303.1"/>
    <property type="molecule type" value="Genomic_DNA"/>
</dbReference>
<evidence type="ECO:0000256" key="5">
    <source>
        <dbReference type="ARBA" id="ARBA00023277"/>
    </source>
</evidence>
<dbReference type="GO" id="GO:0016829">
    <property type="term" value="F:lyase activity"/>
    <property type="evidence" value="ECO:0007669"/>
    <property type="project" value="UniProtKB-KW"/>
</dbReference>
<accession>B3R0D9</accession>
<evidence type="ECO:0000313" key="7">
    <source>
        <dbReference type="Proteomes" id="UP000002020"/>
    </source>
</evidence>
<dbReference type="AlphaFoldDB" id="B3R0D9"/>
<name>B3R0D9_PHYMT</name>
<dbReference type="eggNOG" id="COG0800">
    <property type="taxonomic scope" value="Bacteria"/>
</dbReference>
<dbReference type="CDD" id="cd00452">
    <property type="entry name" value="KDPG_aldolase"/>
    <property type="match status" value="1"/>
</dbReference>
<reference evidence="6 7" key="1">
    <citation type="journal article" date="2008" name="BMC Genomics">
        <title>The linear chromosome of the plant-pathogenic mycoplasma 'Candidatus Phytoplasma mali'.</title>
        <authorList>
            <person name="Kube M."/>
            <person name="Schneider B."/>
            <person name="Kuhl H."/>
            <person name="Dandekar T."/>
            <person name="Heitmann K."/>
            <person name="Migdoll A.M."/>
            <person name="Reinhardt R."/>
            <person name="Seemueller E."/>
        </authorList>
    </citation>
    <scope>NUCLEOTIDE SEQUENCE [LARGE SCALE GENOMIC DNA]</scope>
    <source>
        <strain evidence="6 7">AT</strain>
    </source>
</reference>
<dbReference type="KEGG" id="pml:ATP_00116"/>
<evidence type="ECO:0000256" key="4">
    <source>
        <dbReference type="ARBA" id="ARBA00023239"/>
    </source>
</evidence>
<dbReference type="PANTHER" id="PTHR30246:SF1">
    <property type="entry name" value="2-DEHYDRO-3-DEOXY-6-PHOSPHOGALACTONATE ALDOLASE-RELATED"/>
    <property type="match status" value="1"/>
</dbReference>
<comment type="subunit">
    <text evidence="3">Homotrimer.</text>
</comment>
<gene>
    <name evidence="6" type="primary">eda</name>
    <name evidence="6" type="ordered locus">ATP_00116</name>
</gene>
<comment type="similarity">
    <text evidence="2">Belongs to the KHG/KDPG aldolase family.</text>
</comment>
<keyword evidence="4" id="KW-0456">Lyase</keyword>
<evidence type="ECO:0000256" key="1">
    <source>
        <dbReference type="ARBA" id="ARBA00004761"/>
    </source>
</evidence>
<organism evidence="7">
    <name type="scientific">Phytoplasma mali (strain AT)</name>
    <dbReference type="NCBI Taxonomy" id="482235"/>
    <lineage>
        <taxon>Bacteria</taxon>
        <taxon>Bacillati</taxon>
        <taxon>Mycoplasmatota</taxon>
        <taxon>Mollicutes</taxon>
        <taxon>Acholeplasmatales</taxon>
        <taxon>Acholeplasmataceae</taxon>
        <taxon>Candidatus Phytoplasma</taxon>
        <taxon>16SrX (Apple proliferation group)</taxon>
    </lineage>
</organism>
<dbReference type="Gene3D" id="3.20.20.70">
    <property type="entry name" value="Aldolase class I"/>
    <property type="match status" value="1"/>
</dbReference>
<comment type="pathway">
    <text evidence="1">Carbohydrate acid metabolism.</text>
</comment>
<dbReference type="SUPFAM" id="SSF51569">
    <property type="entry name" value="Aldolase"/>
    <property type="match status" value="1"/>
</dbReference>
<dbReference type="InterPro" id="IPR013785">
    <property type="entry name" value="Aldolase_TIM"/>
</dbReference>
<evidence type="ECO:0000313" key="6">
    <source>
        <dbReference type="EMBL" id="CAP18303.1"/>
    </source>
</evidence>
<keyword evidence="5" id="KW-0119">Carbohydrate metabolism</keyword>